<accession>A0A6A4VR98</accession>
<feature type="region of interest" description="Disordered" evidence="1">
    <location>
        <begin position="242"/>
        <end position="269"/>
    </location>
</feature>
<reference evidence="2 3" key="1">
    <citation type="submission" date="2019-07" db="EMBL/GenBank/DDBJ databases">
        <title>Draft genome assembly of a fouling barnacle, Amphibalanus amphitrite (Darwin, 1854): The first reference genome for Thecostraca.</title>
        <authorList>
            <person name="Kim W."/>
        </authorList>
    </citation>
    <scope>NUCLEOTIDE SEQUENCE [LARGE SCALE GENOMIC DNA]</scope>
    <source>
        <strain evidence="2">SNU_AA5</strain>
        <tissue evidence="2">Soma without cirri and trophi</tissue>
    </source>
</reference>
<gene>
    <name evidence="2" type="ORF">FJT64_008222</name>
</gene>
<name>A0A6A4VR98_AMPAM</name>
<dbReference type="AlphaFoldDB" id="A0A6A4VR98"/>
<feature type="compositionally biased region" description="Polar residues" evidence="1">
    <location>
        <begin position="383"/>
        <end position="392"/>
    </location>
</feature>
<feature type="compositionally biased region" description="Basic and acidic residues" evidence="1">
    <location>
        <begin position="242"/>
        <end position="258"/>
    </location>
</feature>
<feature type="region of interest" description="Disordered" evidence="1">
    <location>
        <begin position="43"/>
        <end position="90"/>
    </location>
</feature>
<feature type="region of interest" description="Disordered" evidence="1">
    <location>
        <begin position="163"/>
        <end position="199"/>
    </location>
</feature>
<sequence>MFVTSRHSEYFDCEGAKSVFKTAEDRRSAGDACGRRLTSCPRSWRRRRRPCRDRSAPPRCIEPDAAAPVDAPEPTLVRREQPPASADELERQAQQIIRELDSVRCDSTGSGFSSLDRVALKALKNNKNGVKSRSTNTLPTGAAEGRRLERCDGVRYGSSIVQIGGEEAPPPRPPPPVEPPHYTTPRNSSSSGGAGAVADSKHYSVPRKFSSNVIRLSIAIQDGHRLKQEKMLRQRDKFLAHFLESGRPEPSERRDGRRISPPHQSYDKDLHGVWSSLDEEDQIIARQQRSEKNVKRGGAKLNNHLLNGRRYFGESDGTSGGEGGRRPVRRPSGGGGSTAAAHSLPSSANSSDGPVASRVSAGSGRSVFLHATTVADIPPPSVLEQTAPTGSRANLAAPLPARERRKVARSFSLVAPFRPKNTREKEIVYENQTGQANGRPPRPPQRVRRDSRDSQLDEPPGRPVRKRQPVTRSVSMPKDARPAGFFRSREKTPR</sequence>
<feature type="compositionally biased region" description="Low complexity" evidence="1">
    <location>
        <begin position="57"/>
        <end position="74"/>
    </location>
</feature>
<dbReference type="Proteomes" id="UP000440578">
    <property type="component" value="Unassembled WGS sequence"/>
</dbReference>
<evidence type="ECO:0000313" key="3">
    <source>
        <dbReference type="Proteomes" id="UP000440578"/>
    </source>
</evidence>
<proteinExistence type="predicted"/>
<protein>
    <submittedName>
        <fullName evidence="2">Uncharacterized protein</fullName>
    </submittedName>
</protein>
<evidence type="ECO:0000256" key="1">
    <source>
        <dbReference type="SAM" id="MobiDB-lite"/>
    </source>
</evidence>
<evidence type="ECO:0000313" key="2">
    <source>
        <dbReference type="EMBL" id="KAF0294084.1"/>
    </source>
</evidence>
<feature type="region of interest" description="Disordered" evidence="1">
    <location>
        <begin position="288"/>
        <end position="494"/>
    </location>
</feature>
<keyword evidence="3" id="KW-1185">Reference proteome</keyword>
<feature type="compositionally biased region" description="Pro residues" evidence="1">
    <location>
        <begin position="168"/>
        <end position="179"/>
    </location>
</feature>
<comment type="caution">
    <text evidence="2">The sequence shown here is derived from an EMBL/GenBank/DDBJ whole genome shotgun (WGS) entry which is preliminary data.</text>
</comment>
<organism evidence="2 3">
    <name type="scientific">Amphibalanus amphitrite</name>
    <name type="common">Striped barnacle</name>
    <name type="synonym">Balanus amphitrite</name>
    <dbReference type="NCBI Taxonomy" id="1232801"/>
    <lineage>
        <taxon>Eukaryota</taxon>
        <taxon>Metazoa</taxon>
        <taxon>Ecdysozoa</taxon>
        <taxon>Arthropoda</taxon>
        <taxon>Crustacea</taxon>
        <taxon>Multicrustacea</taxon>
        <taxon>Cirripedia</taxon>
        <taxon>Thoracica</taxon>
        <taxon>Thoracicalcarea</taxon>
        <taxon>Balanomorpha</taxon>
        <taxon>Balanoidea</taxon>
        <taxon>Balanidae</taxon>
        <taxon>Amphibalaninae</taxon>
        <taxon>Amphibalanus</taxon>
    </lineage>
</organism>
<dbReference type="OrthoDB" id="6512771at2759"/>
<dbReference type="EMBL" id="VIIS01001707">
    <property type="protein sequence ID" value="KAF0294084.1"/>
    <property type="molecule type" value="Genomic_DNA"/>
</dbReference>